<feature type="region of interest" description="Disordered" evidence="1">
    <location>
        <begin position="104"/>
        <end position="143"/>
    </location>
</feature>
<dbReference type="VEuPathDB" id="PlasmoDB:PKNOH_S01011000"/>
<dbReference type="OrthoDB" id="387298at2759"/>
<dbReference type="VEuPathDB" id="PlasmoDB:PKA1H_010007500"/>
<comment type="caution">
    <text evidence="2">The sequence shown here is derived from an EMBL/GenBank/DDBJ whole genome shotgun (WGS) entry which is preliminary data.</text>
</comment>
<dbReference type="OMA" id="LAKIRCK"/>
<sequence length="495" mass="57929">MAYHTGSPYSLYSMMDVNSPLSSFGENYYVSEPYHPPHTPVISNMFHGSFPSYYEDDDDDYYNEEDFLMEESEISRHLKSDENKTGNVENKTEKIENKTGNVENKTGKVENKTGNVENKTGNVANKTGKVENKTGNVENKTGNVANKTGEVENKTGNVENKAEKVENEEKSISNRNSKLTLFQAVMIMVLVMRLGRKRCKRLRKKHEARKKLLKFLDKVNERIKKDDLKMENKLKRLKVKIQKERTNMEKKWNDKRKRVRDEVALKPSKEKLPGIGPFYDENKRLLDRKLDIVDMNYEKYKYNKEKEWNAMKARYHKNLKKVHDRQQKRKRLKCRRMFLFERRWNFGPKTMHKFLKQRGQKVEEAKVLDMIGELGRIEIVKAQKEEKIAEVHKAAEEAKNGEAAKLQAAHEARVARGEKLAGLIEAAERAEAAKKALATAAAREEEMEEDDDDEYYYYVDSDDEYYDDSDGEYYDDSDDYYDEHPPEHGYEDEDA</sequence>
<reference evidence="2 3" key="1">
    <citation type="submission" date="2017-05" db="EMBL/GenBank/DDBJ databases">
        <title>PacBio assembly of a Plasmodium knowlesi genome sequence with Hi-C correction and manual annotation of the SICAvar gene family.</title>
        <authorList>
            <person name="Lapp S.A."/>
            <person name="Geraldo J.A."/>
            <person name="Chien J.-T."/>
            <person name="Ay F."/>
            <person name="Pakala S.B."/>
            <person name="Batugedara G."/>
            <person name="Humphrey J.C."/>
            <person name="Debarry J.D."/>
            <person name="Le Roch K.G."/>
            <person name="Galinski M.R."/>
            <person name="Kissinger J.C."/>
        </authorList>
    </citation>
    <scope>NUCLEOTIDE SEQUENCE [LARGE SCALE GENOMIC DNA]</scope>
    <source>
        <strain evidence="3">Malayan Strain Pk1 (A+)</strain>
    </source>
</reference>
<dbReference type="VEuPathDB" id="PlasmoDB:PKNH_0102700"/>
<dbReference type="Proteomes" id="UP000195012">
    <property type="component" value="Unassembled WGS sequence"/>
</dbReference>
<evidence type="ECO:0000313" key="2">
    <source>
        <dbReference type="EMBL" id="OTN68638.1"/>
    </source>
</evidence>
<dbReference type="AlphaFoldDB" id="A0A1Y3DZM5"/>
<proteinExistence type="predicted"/>
<feature type="compositionally biased region" description="Polar residues" evidence="1">
    <location>
        <begin position="133"/>
        <end position="143"/>
    </location>
</feature>
<dbReference type="EMBL" id="NETL01000015">
    <property type="protein sequence ID" value="OTN68638.1"/>
    <property type="molecule type" value="Genomic_DNA"/>
</dbReference>
<protein>
    <submittedName>
        <fullName evidence="2">Uncharacterized protein</fullName>
    </submittedName>
</protein>
<name>A0A1Y3DZM5_PLAKN</name>
<accession>A0A1Y3DZM5</accession>
<feature type="compositionally biased region" description="Acidic residues" evidence="1">
    <location>
        <begin position="445"/>
        <end position="481"/>
    </location>
</feature>
<dbReference type="Gene3D" id="1.20.5.340">
    <property type="match status" value="1"/>
</dbReference>
<organism evidence="2 3">
    <name type="scientific">Plasmodium knowlesi</name>
    <dbReference type="NCBI Taxonomy" id="5850"/>
    <lineage>
        <taxon>Eukaryota</taxon>
        <taxon>Sar</taxon>
        <taxon>Alveolata</taxon>
        <taxon>Apicomplexa</taxon>
        <taxon>Aconoidasida</taxon>
        <taxon>Haemosporida</taxon>
        <taxon>Plasmodiidae</taxon>
        <taxon>Plasmodium</taxon>
        <taxon>Plasmodium (Plasmodium)</taxon>
    </lineage>
</organism>
<feature type="region of interest" description="Disordered" evidence="1">
    <location>
        <begin position="441"/>
        <end position="495"/>
    </location>
</feature>
<feature type="compositionally biased region" description="Polar residues" evidence="1">
    <location>
        <begin position="112"/>
        <end position="125"/>
    </location>
</feature>
<evidence type="ECO:0000313" key="3">
    <source>
        <dbReference type="Proteomes" id="UP000195012"/>
    </source>
</evidence>
<evidence type="ECO:0000256" key="1">
    <source>
        <dbReference type="SAM" id="MobiDB-lite"/>
    </source>
</evidence>
<gene>
    <name evidence="2" type="ORF">PKNOH_S01011000</name>
</gene>
<dbReference type="SUPFAM" id="SSF57997">
    <property type="entry name" value="Tropomyosin"/>
    <property type="match status" value="1"/>
</dbReference>